<gene>
    <name evidence="3" type="ORF">PTTG_07795</name>
</gene>
<feature type="compositionally biased region" description="Polar residues" evidence="1">
    <location>
        <begin position="199"/>
        <end position="210"/>
    </location>
</feature>
<accession>A0A0C4DF92</accession>
<keyword evidence="2" id="KW-0732">Signal</keyword>
<evidence type="ECO:0000256" key="2">
    <source>
        <dbReference type="SAM" id="SignalP"/>
    </source>
</evidence>
<evidence type="ECO:0000313" key="4">
    <source>
        <dbReference type="EnsemblFungi" id="PTTG_07795-t43_1-p1"/>
    </source>
</evidence>
<dbReference type="OMA" id="SFAECAN"/>
<feature type="region of interest" description="Disordered" evidence="1">
    <location>
        <begin position="129"/>
        <end position="150"/>
    </location>
</feature>
<feature type="compositionally biased region" description="Polar residues" evidence="1">
    <location>
        <begin position="177"/>
        <end position="186"/>
    </location>
</feature>
<reference evidence="3" key="1">
    <citation type="submission" date="2009-11" db="EMBL/GenBank/DDBJ databases">
        <authorList>
            <consortium name="The Broad Institute Genome Sequencing Platform"/>
            <person name="Ward D."/>
            <person name="Feldgarden M."/>
            <person name="Earl A."/>
            <person name="Young S.K."/>
            <person name="Zeng Q."/>
            <person name="Koehrsen M."/>
            <person name="Alvarado L."/>
            <person name="Berlin A."/>
            <person name="Bochicchio J."/>
            <person name="Borenstein D."/>
            <person name="Chapman S.B."/>
            <person name="Chen Z."/>
            <person name="Engels R."/>
            <person name="Freedman E."/>
            <person name="Gellesch M."/>
            <person name="Goldberg J."/>
            <person name="Griggs A."/>
            <person name="Gujja S."/>
            <person name="Heilman E."/>
            <person name="Heiman D."/>
            <person name="Hepburn T."/>
            <person name="Howarth C."/>
            <person name="Jen D."/>
            <person name="Larson L."/>
            <person name="Lewis B."/>
            <person name="Mehta T."/>
            <person name="Park D."/>
            <person name="Pearson M."/>
            <person name="Roberts A."/>
            <person name="Saif S."/>
            <person name="Shea T."/>
            <person name="Shenoy N."/>
            <person name="Sisk P."/>
            <person name="Stolte C."/>
            <person name="Sykes S."/>
            <person name="Thomson T."/>
            <person name="Walk T."/>
            <person name="White J."/>
            <person name="Yandava C."/>
            <person name="Izard J."/>
            <person name="Baranova O.V."/>
            <person name="Blanton J.M."/>
            <person name="Tanner A.C."/>
            <person name="Dewhirst F.E."/>
            <person name="Haas B."/>
            <person name="Nusbaum C."/>
            <person name="Birren B."/>
        </authorList>
    </citation>
    <scope>NUCLEOTIDE SEQUENCE [LARGE SCALE GENOMIC DNA]</scope>
    <source>
        <strain evidence="3">1-1 BBBD Race 1</strain>
    </source>
</reference>
<feature type="compositionally biased region" description="Polar residues" evidence="1">
    <location>
        <begin position="267"/>
        <end position="297"/>
    </location>
</feature>
<feature type="compositionally biased region" description="Polar residues" evidence="1">
    <location>
        <begin position="135"/>
        <end position="150"/>
    </location>
</feature>
<reference evidence="4 5" key="3">
    <citation type="journal article" date="2017" name="G3 (Bethesda)">
        <title>Comparative analysis highlights variable genome content of wheat rusts and divergence of the mating loci.</title>
        <authorList>
            <person name="Cuomo C.A."/>
            <person name="Bakkeren G."/>
            <person name="Khalil H.B."/>
            <person name="Panwar V."/>
            <person name="Joly D."/>
            <person name="Linning R."/>
            <person name="Sakthikumar S."/>
            <person name="Song X."/>
            <person name="Adiconis X."/>
            <person name="Fan L."/>
            <person name="Goldberg J.M."/>
            <person name="Levin J.Z."/>
            <person name="Young S."/>
            <person name="Zeng Q."/>
            <person name="Anikster Y."/>
            <person name="Bruce M."/>
            <person name="Wang M."/>
            <person name="Yin C."/>
            <person name="McCallum B."/>
            <person name="Szabo L.J."/>
            <person name="Hulbert S."/>
            <person name="Chen X."/>
            <person name="Fellers J.P."/>
        </authorList>
    </citation>
    <scope>NUCLEOTIDE SEQUENCE</scope>
    <source>
        <strain evidence="4">isolate 1-1 / race 1 (BBBD)</strain>
        <strain evidence="5">Isolate 1-1 / race 1 (BBBD)</strain>
    </source>
</reference>
<dbReference type="AlphaFoldDB" id="A0A0C4DF92"/>
<feature type="compositionally biased region" description="Basic residues" evidence="1">
    <location>
        <begin position="314"/>
        <end position="332"/>
    </location>
</feature>
<evidence type="ECO:0000256" key="1">
    <source>
        <dbReference type="SAM" id="MobiDB-lite"/>
    </source>
</evidence>
<dbReference type="VEuPathDB" id="FungiDB:PTTG_07795"/>
<keyword evidence="5" id="KW-1185">Reference proteome</keyword>
<proteinExistence type="predicted"/>
<dbReference type="EnsemblFungi" id="PTTG_07795-t43_1">
    <property type="protein sequence ID" value="PTTG_07795-t43_1-p1"/>
    <property type="gene ID" value="PTTG_07795"/>
</dbReference>
<sequence>MLRNPGLISLTYLIFFINAIQSRVPGSSPLTNVMTRRAHSRLLPRKISDSNSHPQVIQDIHSLAGCPGEVCGTLAGDAVQPLLAGADECAQQDMADKLIDAAKSKLQDKAVQRKLIELAKIYRQTERNTFPDYSLPSTPDRNSLYCQKTPKNPELAGLFQKQSSSADPKLFFDPKSNGKSVQQGSDPRTKPLGGAKGQATPTNGPASTGDNSDDADGRNEAENGDDELEGTVESVSDDSPGIGSLNTLASNTRSPAEVQSDRELGVVQTSQPQKLSTSAQSSQASPGISETSSSTTAPLDKSAANDSSQLPTPKPKKSGKKVGRCRPKRRQV</sequence>
<evidence type="ECO:0000313" key="5">
    <source>
        <dbReference type="Proteomes" id="UP000005240"/>
    </source>
</evidence>
<protein>
    <submittedName>
        <fullName evidence="3 4">Uncharacterized protein</fullName>
    </submittedName>
</protein>
<dbReference type="OrthoDB" id="2507450at2759"/>
<evidence type="ECO:0000313" key="3">
    <source>
        <dbReference type="EMBL" id="OAV88699.1"/>
    </source>
</evidence>
<feature type="chain" id="PRO_5009385074" evidence="2">
    <location>
        <begin position="23"/>
        <end position="332"/>
    </location>
</feature>
<reference evidence="4" key="4">
    <citation type="submission" date="2025-05" db="UniProtKB">
        <authorList>
            <consortium name="EnsemblFungi"/>
        </authorList>
    </citation>
    <scope>IDENTIFICATION</scope>
    <source>
        <strain evidence="4">isolate 1-1 / race 1 (BBBD)</strain>
    </source>
</reference>
<dbReference type="STRING" id="630390.A0A0C4DF92"/>
<organism evidence="3">
    <name type="scientific">Puccinia triticina (isolate 1-1 / race 1 (BBBD))</name>
    <name type="common">Brown leaf rust fungus</name>
    <dbReference type="NCBI Taxonomy" id="630390"/>
    <lineage>
        <taxon>Eukaryota</taxon>
        <taxon>Fungi</taxon>
        <taxon>Dikarya</taxon>
        <taxon>Basidiomycota</taxon>
        <taxon>Pucciniomycotina</taxon>
        <taxon>Pucciniomycetes</taxon>
        <taxon>Pucciniales</taxon>
        <taxon>Pucciniaceae</taxon>
        <taxon>Puccinia</taxon>
    </lineage>
</organism>
<feature type="compositionally biased region" description="Polar residues" evidence="1">
    <location>
        <begin position="244"/>
        <end position="254"/>
    </location>
</feature>
<feature type="signal peptide" evidence="2">
    <location>
        <begin position="1"/>
        <end position="22"/>
    </location>
</feature>
<dbReference type="Proteomes" id="UP000005240">
    <property type="component" value="Unassembled WGS sequence"/>
</dbReference>
<feature type="region of interest" description="Disordered" evidence="1">
    <location>
        <begin position="166"/>
        <end position="332"/>
    </location>
</feature>
<dbReference type="EMBL" id="ADAS02000159">
    <property type="protein sequence ID" value="OAV88699.1"/>
    <property type="molecule type" value="Genomic_DNA"/>
</dbReference>
<reference evidence="3" key="2">
    <citation type="submission" date="2016-05" db="EMBL/GenBank/DDBJ databases">
        <title>Comparative analysis highlights variable genome content of wheat rusts and divergence of the mating loci.</title>
        <authorList>
            <person name="Cuomo C.A."/>
            <person name="Bakkeren G."/>
            <person name="Szabo L."/>
            <person name="Khalil H."/>
            <person name="Joly D."/>
            <person name="Goldberg J."/>
            <person name="Young S."/>
            <person name="Zeng Q."/>
            <person name="Fellers J."/>
        </authorList>
    </citation>
    <scope>NUCLEOTIDE SEQUENCE [LARGE SCALE GENOMIC DNA]</scope>
    <source>
        <strain evidence="3">1-1 BBBD Race 1</strain>
    </source>
</reference>
<name>A0A0C4DF92_PUCT1</name>